<reference evidence="1" key="1">
    <citation type="submission" date="2019-04" db="EMBL/GenBank/DDBJ databases">
        <title>Microbes associate with the intestines of laboratory mice.</title>
        <authorList>
            <person name="Navarre W."/>
            <person name="Wong E."/>
            <person name="Huang K."/>
            <person name="Tropini C."/>
            <person name="Ng K."/>
            <person name="Yu B."/>
        </authorList>
    </citation>
    <scope>NUCLEOTIDE SEQUENCE</scope>
    <source>
        <strain evidence="1">NM73_A23</strain>
    </source>
</reference>
<accession>A0AC61QLK2</accession>
<protein>
    <submittedName>
        <fullName evidence="1">Uncharacterized protein</fullName>
    </submittedName>
</protein>
<name>A0AC61QLK2_9BACT</name>
<organism evidence="1 2">
    <name type="scientific">Palleniella muris</name>
    <dbReference type="NCBI Taxonomy" id="3038145"/>
    <lineage>
        <taxon>Bacteria</taxon>
        <taxon>Pseudomonadati</taxon>
        <taxon>Bacteroidota</taxon>
        <taxon>Bacteroidia</taxon>
        <taxon>Bacteroidales</taxon>
        <taxon>Prevotellaceae</taxon>
        <taxon>Palleniella</taxon>
    </lineage>
</organism>
<evidence type="ECO:0000313" key="2">
    <source>
        <dbReference type="Proteomes" id="UP000308886"/>
    </source>
</evidence>
<keyword evidence="2" id="KW-1185">Reference proteome</keyword>
<evidence type="ECO:0000313" key="1">
    <source>
        <dbReference type="EMBL" id="TGX79781.1"/>
    </source>
</evidence>
<dbReference type="Proteomes" id="UP000308886">
    <property type="component" value="Unassembled WGS sequence"/>
</dbReference>
<gene>
    <name evidence="1" type="ORF">E5358_14530</name>
</gene>
<comment type="caution">
    <text evidence="1">The sequence shown here is derived from an EMBL/GenBank/DDBJ whole genome shotgun (WGS) entry which is preliminary data.</text>
</comment>
<sequence length="262" mass="30167">MSNKTTIISWNINSIGRRYDELKQLAEAYNPDYICLQKVRNKTSLDKFTIPGYHSLFTFDDYGSMSGVMIYTRIKEGIEPILQLDSMPKRILTPLLSAEGHLQVYDCGHFNLANTYVPFANPQLEGAEEYRKVWDERFRKLIVELSGKLPIIICGDMNIVHTDKDTFEDKYIQNRPCFSQWEREAFDALLSESNLVDAFRSIHPEERKPSFYGNFRFLGIGNRIDYFLISRSLLPDVIDCDVLTDFGTGQSAPIILTLNEHG</sequence>
<dbReference type="EMBL" id="SRZC01000037">
    <property type="protein sequence ID" value="TGX79781.1"/>
    <property type="molecule type" value="Genomic_DNA"/>
</dbReference>
<proteinExistence type="predicted"/>